<evidence type="ECO:0000313" key="2">
    <source>
        <dbReference type="EMBL" id="CUH93415.1"/>
    </source>
</evidence>
<feature type="domain" description="SH3b" evidence="1">
    <location>
        <begin position="73"/>
        <end position="137"/>
    </location>
</feature>
<sequence length="140" mass="15586">MKKNKIYIIIALSVFILAGCKSNNDQETYFIPTMAPEIIEDEWAYLDELLEDDEEENEETTNEEEPTNPITIKYVKLSSAGTSLNVRSAPSATESTVVGTLKHADSVEVISIENGWASINYNGQTCYVSAEFLVDDIPSR</sequence>
<dbReference type="PROSITE" id="PS51781">
    <property type="entry name" value="SH3B"/>
    <property type="match status" value="1"/>
</dbReference>
<dbReference type="Pfam" id="PF08239">
    <property type="entry name" value="SH3_3"/>
    <property type="match status" value="1"/>
</dbReference>
<proteinExistence type="predicted"/>
<dbReference type="Proteomes" id="UP000196053">
    <property type="component" value="Chromosome I"/>
</dbReference>
<dbReference type="OrthoDB" id="1976592at2"/>
<dbReference type="InterPro" id="IPR003646">
    <property type="entry name" value="SH3-like_bac-type"/>
</dbReference>
<reference evidence="3" key="1">
    <citation type="submission" date="2015-09" db="EMBL/GenBank/DDBJ databases">
        <authorList>
            <person name="Wibberg D."/>
        </authorList>
    </citation>
    <scope>NUCLEOTIDE SEQUENCE [LARGE SCALE GENOMIC DNA]</scope>
    <source>
        <strain evidence="3">SD1D</strain>
    </source>
</reference>
<dbReference type="PANTHER" id="PTHR34408">
    <property type="entry name" value="FAMILY PROTEIN, PUTATIVE-RELATED"/>
    <property type="match status" value="1"/>
</dbReference>
<name>A0A0K8J786_9FIRM</name>
<evidence type="ECO:0000313" key="3">
    <source>
        <dbReference type="Proteomes" id="UP000196053"/>
    </source>
</evidence>
<organism evidence="2 3">
    <name type="scientific">Herbinix luporum</name>
    <dbReference type="NCBI Taxonomy" id="1679721"/>
    <lineage>
        <taxon>Bacteria</taxon>
        <taxon>Bacillati</taxon>
        <taxon>Bacillota</taxon>
        <taxon>Clostridia</taxon>
        <taxon>Lachnospirales</taxon>
        <taxon>Lachnospiraceae</taxon>
        <taxon>Herbinix</taxon>
    </lineage>
</organism>
<dbReference type="PANTHER" id="PTHR34408:SF2">
    <property type="entry name" value="CELL WALL-BINDING PROTEIN YWSB"/>
    <property type="match status" value="1"/>
</dbReference>
<dbReference type="InterPro" id="IPR052354">
    <property type="entry name" value="Cell_Wall_Dynamics_Protein"/>
</dbReference>
<keyword evidence="3" id="KW-1185">Reference proteome</keyword>
<dbReference type="PROSITE" id="PS51257">
    <property type="entry name" value="PROKAR_LIPOPROTEIN"/>
    <property type="match status" value="1"/>
</dbReference>
<dbReference type="RefSeq" id="WP_058258661.1">
    <property type="nucleotide sequence ID" value="NZ_DUPS01000066.1"/>
</dbReference>
<dbReference type="SMART" id="SM00287">
    <property type="entry name" value="SH3b"/>
    <property type="match status" value="1"/>
</dbReference>
<dbReference type="Gene3D" id="2.30.30.40">
    <property type="entry name" value="SH3 Domains"/>
    <property type="match status" value="1"/>
</dbReference>
<protein>
    <recommendedName>
        <fullName evidence="1">SH3b domain-containing protein</fullName>
    </recommendedName>
</protein>
<evidence type="ECO:0000259" key="1">
    <source>
        <dbReference type="PROSITE" id="PS51781"/>
    </source>
</evidence>
<dbReference type="KEGG" id="hsd:SD1D_1873"/>
<accession>A0A0K8J786</accession>
<gene>
    <name evidence="2" type="ORF">SD1D_1873</name>
</gene>
<dbReference type="EMBL" id="LN879430">
    <property type="protein sequence ID" value="CUH93415.1"/>
    <property type="molecule type" value="Genomic_DNA"/>
</dbReference>
<dbReference type="AlphaFoldDB" id="A0A0K8J786"/>